<dbReference type="EMBL" id="DS469518">
    <property type="protein sequence ID" value="EDO47657.1"/>
    <property type="molecule type" value="Genomic_DNA"/>
</dbReference>
<feature type="transmembrane region" description="Helical" evidence="13">
    <location>
        <begin position="783"/>
        <end position="806"/>
    </location>
</feature>
<dbReference type="PANTHER" id="PTHR23071:SF1">
    <property type="entry name" value="GPI ETHANOLAMINE PHOSPHATE TRANSFERASE 3"/>
    <property type="match status" value="1"/>
</dbReference>
<evidence type="ECO:0000256" key="2">
    <source>
        <dbReference type="ARBA" id="ARBA00004687"/>
    </source>
</evidence>
<dbReference type="GO" id="GO:0006506">
    <property type="term" value="P:GPI anchor biosynthetic process"/>
    <property type="evidence" value="ECO:0000318"/>
    <property type="project" value="GO_Central"/>
</dbReference>
<dbReference type="OMA" id="YPSFDIF"/>
<dbReference type="InterPro" id="IPR039524">
    <property type="entry name" value="PIGO/GPI13"/>
</dbReference>
<feature type="transmembrane region" description="Helical" evidence="13">
    <location>
        <begin position="510"/>
        <end position="530"/>
    </location>
</feature>
<evidence type="ECO:0000313" key="16">
    <source>
        <dbReference type="Proteomes" id="UP000001593"/>
    </source>
</evidence>
<dbReference type="eggNOG" id="KOG2126">
    <property type="taxonomic scope" value="Eukaryota"/>
</dbReference>
<evidence type="ECO:0000256" key="8">
    <source>
        <dbReference type="ARBA" id="ARBA00022989"/>
    </source>
</evidence>
<proteinExistence type="inferred from homology"/>
<evidence type="ECO:0000256" key="3">
    <source>
        <dbReference type="ARBA" id="ARBA00008695"/>
    </source>
</evidence>
<dbReference type="FunFam" id="3.40.720.10:FF:000041">
    <property type="entry name" value="GPI ethanolamine phosphate transferase 3"/>
    <property type="match status" value="1"/>
</dbReference>
<protein>
    <recommendedName>
        <fullName evidence="12">GPI ethanolamine phosphate transferase 3, catalytic subunit</fullName>
    </recommendedName>
    <alternativeName>
        <fullName evidence="11">Phosphatidylinositol-glycan biosynthesis class O protein</fullName>
    </alternativeName>
</protein>
<dbReference type="InterPro" id="IPR045687">
    <property type="entry name" value="PIGG/GPI7_C"/>
</dbReference>
<feature type="transmembrane region" description="Helical" evidence="13">
    <location>
        <begin position="536"/>
        <end position="557"/>
    </location>
</feature>
<dbReference type="Pfam" id="PF01663">
    <property type="entry name" value="Phosphodiest"/>
    <property type="match status" value="1"/>
</dbReference>
<evidence type="ECO:0000256" key="13">
    <source>
        <dbReference type="SAM" id="Phobius"/>
    </source>
</evidence>
<keyword evidence="7" id="KW-0256">Endoplasmic reticulum</keyword>
<feature type="transmembrane region" description="Helical" evidence="13">
    <location>
        <begin position="859"/>
        <end position="884"/>
    </location>
</feature>
<evidence type="ECO:0000256" key="10">
    <source>
        <dbReference type="ARBA" id="ARBA00023180"/>
    </source>
</evidence>
<evidence type="ECO:0000256" key="9">
    <source>
        <dbReference type="ARBA" id="ARBA00023136"/>
    </source>
</evidence>
<feature type="transmembrane region" description="Helical" evidence="13">
    <location>
        <begin position="707"/>
        <end position="725"/>
    </location>
</feature>
<feature type="transmembrane region" description="Helical" evidence="13">
    <location>
        <begin position="644"/>
        <end position="665"/>
    </location>
</feature>
<dbReference type="Gene3D" id="3.40.720.10">
    <property type="entry name" value="Alkaline Phosphatase, subunit A"/>
    <property type="match status" value="1"/>
</dbReference>
<evidence type="ECO:0000313" key="15">
    <source>
        <dbReference type="EMBL" id="EDO47657.1"/>
    </source>
</evidence>
<name>A7RLT5_NEMVE</name>
<evidence type="ECO:0000256" key="5">
    <source>
        <dbReference type="ARBA" id="ARBA00022679"/>
    </source>
</evidence>
<dbReference type="GO" id="GO:0051377">
    <property type="term" value="F:mannose-ethanolamine phosphotransferase activity"/>
    <property type="evidence" value="ECO:0000318"/>
    <property type="project" value="GO_Central"/>
</dbReference>
<dbReference type="AlphaFoldDB" id="A7RLT5"/>
<dbReference type="STRING" id="45351.A7RLT5"/>
<gene>
    <name evidence="15" type="ORF">NEMVEDRAFT_v1g160250</name>
</gene>
<dbReference type="HOGENOM" id="CLU_004298_2_0_1"/>
<dbReference type="InterPro" id="IPR037675">
    <property type="entry name" value="PIG-O_N"/>
</dbReference>
<dbReference type="InterPro" id="IPR002591">
    <property type="entry name" value="Phosphodiest/P_Trfase"/>
</dbReference>
<comment type="pathway">
    <text evidence="2">Glycolipid biosynthesis; glycosylphosphatidylinositol-anchor biosynthesis.</text>
</comment>
<keyword evidence="8 13" id="KW-1133">Transmembrane helix</keyword>
<evidence type="ECO:0000256" key="12">
    <source>
        <dbReference type="ARBA" id="ARBA00093602"/>
    </source>
</evidence>
<organism evidence="15 16">
    <name type="scientific">Nematostella vectensis</name>
    <name type="common">Starlet sea anemone</name>
    <dbReference type="NCBI Taxonomy" id="45351"/>
    <lineage>
        <taxon>Eukaryota</taxon>
        <taxon>Metazoa</taxon>
        <taxon>Cnidaria</taxon>
        <taxon>Anthozoa</taxon>
        <taxon>Hexacorallia</taxon>
        <taxon>Actiniaria</taxon>
        <taxon>Edwardsiidae</taxon>
        <taxon>Nematostella</taxon>
    </lineage>
</organism>
<feature type="transmembrane region" description="Helical" evidence="13">
    <location>
        <begin position="890"/>
        <end position="914"/>
    </location>
</feature>
<feature type="transmembrane region" description="Helical" evidence="13">
    <location>
        <begin position="737"/>
        <end position="763"/>
    </location>
</feature>
<feature type="transmembrane region" description="Helical" evidence="13">
    <location>
        <begin position="569"/>
        <end position="591"/>
    </location>
</feature>
<comment type="subcellular location">
    <subcellularLocation>
        <location evidence="1">Endoplasmic reticulum membrane</location>
        <topology evidence="1">Multi-pass membrane protein</topology>
    </subcellularLocation>
</comment>
<keyword evidence="5" id="KW-0808">Transferase</keyword>
<dbReference type="GO" id="GO:0005789">
    <property type="term" value="C:endoplasmic reticulum membrane"/>
    <property type="evidence" value="ECO:0000318"/>
    <property type="project" value="GO_Central"/>
</dbReference>
<keyword evidence="16" id="KW-1185">Reference proteome</keyword>
<dbReference type="Proteomes" id="UP000001593">
    <property type="component" value="Unassembled WGS sequence"/>
</dbReference>
<keyword evidence="10" id="KW-0325">Glycoprotein</keyword>
<evidence type="ECO:0000259" key="14">
    <source>
        <dbReference type="Pfam" id="PF19316"/>
    </source>
</evidence>
<sequence length="1115" mass="124543">MGYGVKLVFLFTCLSALFVASVLLFARGFLLKRIVIDEKTSCEASFNGSLTNWDHFTTERDPNQMSPPPHGCWVRARYKKAVILVIDALRYDFVHFEDNVEENKTLSYQNKLTSIHKVLKSEPNRAWLYRFKADPPTTTMQRLKGLTTGSLPTFVDAGSNFATYDIKEDNIIRKLVEHGKKITFMGDDTWTDLFPDAFHKSYPFPSFNVKDLHTVDNGVIKHLIPELRQKDWDVLIGHFLGVDHCGHRYGPYHAAMADKLRQMDKVIRSVMEELDDESVLFVLGDHGMTRTGDHGGDSDDELDAALFVYSKKPLDIAHDLKEENTIAQVDLVPTLSLMLGIPVPFGNLGKVIADLFTQVDRHVTMPTDMPVNSRQVWSTQIKRLEVLYANSLQVNQYLVKYEQVSGEIPQDKLAFLKQQFFDAQNSYLKLVEAFKAQDTNYWRNFNPEVLSELETKHVEYLTGVRKLCESLWAKFDLVSISVGVVAQVLSLYLIWNTLQNPGILRRHIDLLLGAAPILVTLGTSAFLFLPLSSKDIVVVALGGALFILLSAAVLKAAKSTQKLFVGTSLRDLMGIMVFLAFVAGVFSNSYIVYEDSGLTFLTSSMVAFNVIFSIAQPKAFVSKPVPKSATNGTLKKHKKDTKKFNVIQFLTTNSFIILAAALLFVCCGRMNAVFRACREEQKNCQPSTFLQPMGALVGTGVNLNERFILSSLCLAIIPLSIHLWLRYQGNLNGTSPAVLCIKLAIPLAAVIIGVHWVLQIIPAATSDMFPNLQLWQQVILPEFAYWLCLLTISLLLWQPLCVYTLLRDSHTMLKSPLASQLGSREIDSRALQLVYQEVKQRWQGVERSNAPGLSDKLPLVYGLGSVYSSPILILIGCLALPLLLLLGDGMAGSVVLMLGQMVLFLEIDAYVAGLSQTSHGPLSGDPSWNCVAVWSLLSSQYFYSTGHQATIPGIRFEAAFVGLPGDMSNIVLPGLLIFLNTFASHVLFAVSLPLLLLWRQLTSRLLTKTDANDKGEFSLSDYPQLFREQVFALLLRYTFLNGVKVLATACSAALHRRHLMVWKIFAPRFVFESASFLVSIPFLVFTYLVLLRVDVVLDVWAGKLAQYCAAQEKLS</sequence>
<feature type="domain" description="GPI ethanolamine phosphate transferase 2 C-terminal" evidence="14">
    <location>
        <begin position="936"/>
        <end position="1074"/>
    </location>
</feature>
<dbReference type="InterPro" id="IPR017850">
    <property type="entry name" value="Alkaline_phosphatase_core_sf"/>
</dbReference>
<keyword evidence="4" id="KW-0337">GPI-anchor biosynthesis</keyword>
<reference evidence="15 16" key="1">
    <citation type="journal article" date="2007" name="Science">
        <title>Sea anemone genome reveals ancestral eumetazoan gene repertoire and genomic organization.</title>
        <authorList>
            <person name="Putnam N.H."/>
            <person name="Srivastava M."/>
            <person name="Hellsten U."/>
            <person name="Dirks B."/>
            <person name="Chapman J."/>
            <person name="Salamov A."/>
            <person name="Terry A."/>
            <person name="Shapiro H."/>
            <person name="Lindquist E."/>
            <person name="Kapitonov V.V."/>
            <person name="Jurka J."/>
            <person name="Genikhovich G."/>
            <person name="Grigoriev I.V."/>
            <person name="Lucas S.M."/>
            <person name="Steele R.E."/>
            <person name="Finnerty J.R."/>
            <person name="Technau U."/>
            <person name="Martindale M.Q."/>
            <person name="Rokhsar D.S."/>
        </authorList>
    </citation>
    <scope>NUCLEOTIDE SEQUENCE [LARGE SCALE GENOMIC DNA]</scope>
    <source>
        <strain evidence="16">CH2 X CH6</strain>
    </source>
</reference>
<accession>A7RLT5</accession>
<keyword evidence="9 13" id="KW-0472">Membrane</keyword>
<comment type="similarity">
    <text evidence="3">Belongs to the PIGG/PIGN/PIGO family. PIGO subfamily.</text>
</comment>
<evidence type="ECO:0000256" key="7">
    <source>
        <dbReference type="ARBA" id="ARBA00022824"/>
    </source>
</evidence>
<dbReference type="UniPathway" id="UPA00196"/>
<feature type="transmembrane region" description="Helical" evidence="13">
    <location>
        <begin position="970"/>
        <end position="998"/>
    </location>
</feature>
<dbReference type="CDD" id="cd16023">
    <property type="entry name" value="GPI_EPT_3"/>
    <property type="match status" value="1"/>
</dbReference>
<evidence type="ECO:0000256" key="4">
    <source>
        <dbReference type="ARBA" id="ARBA00022502"/>
    </source>
</evidence>
<evidence type="ECO:0000256" key="11">
    <source>
        <dbReference type="ARBA" id="ARBA00079084"/>
    </source>
</evidence>
<dbReference type="InParanoid" id="A7RLT5"/>
<feature type="transmembrane region" description="Helical" evidence="13">
    <location>
        <begin position="477"/>
        <end position="498"/>
    </location>
</feature>
<dbReference type="PANTHER" id="PTHR23071">
    <property type="entry name" value="PHOSPHATIDYLINOSITOL GLYCAN"/>
    <property type="match status" value="1"/>
</dbReference>
<evidence type="ECO:0000256" key="1">
    <source>
        <dbReference type="ARBA" id="ARBA00004477"/>
    </source>
</evidence>
<evidence type="ECO:0000256" key="6">
    <source>
        <dbReference type="ARBA" id="ARBA00022692"/>
    </source>
</evidence>
<feature type="transmembrane region" description="Helical" evidence="13">
    <location>
        <begin position="1069"/>
        <end position="1090"/>
    </location>
</feature>
<dbReference type="SUPFAM" id="SSF53649">
    <property type="entry name" value="Alkaline phosphatase-like"/>
    <property type="match status" value="1"/>
</dbReference>
<dbReference type="PhylomeDB" id="A7RLT5"/>
<keyword evidence="6 13" id="KW-0812">Transmembrane</keyword>
<dbReference type="Pfam" id="PF19316">
    <property type="entry name" value="PIGO_PIGG"/>
    <property type="match status" value="1"/>
</dbReference>